<keyword evidence="1" id="KW-1133">Transmembrane helix</keyword>
<feature type="transmembrane region" description="Helical" evidence="1">
    <location>
        <begin position="192"/>
        <end position="213"/>
    </location>
</feature>
<name>A0AAE0ENB8_9CHLO</name>
<keyword evidence="1" id="KW-0812">Transmembrane</keyword>
<comment type="caution">
    <text evidence="2">The sequence shown here is derived from an EMBL/GenBank/DDBJ whole genome shotgun (WGS) entry which is preliminary data.</text>
</comment>
<sequence length="339" mass="38377">MDTSLTCVSLQFVPISYQECQESREVEQRSTWANLVSHPARLHSRQGGERLRRAWNFLSEPHPVICTLVPDNHPLLDARGIRDVAVRLLKFGVVSLTGALLARLFAEYVFDTEYDPNYDGNEFWELYFSSVVMDMCFAFFLGRIYCSQGRDNIWFFFPMLFGCVLPTAVAVIDDLQVSITEQSIECDWTGWTWTLAILGVLTALIFVGLHVVWALADKVFIVYLLEACAVFATFVAPAATPGFDQLHFHHWLKGLIGVCCFHLDRRMGLVAQGFTWGIYLNGIGCWGRGALLPCKLLNVMLRTDADDCYTYQEVVVDVVTNVTYTVTRVAPVEAKCDRR</sequence>
<dbReference type="AlphaFoldDB" id="A0AAE0ENB8"/>
<accession>A0AAE0ENB8</accession>
<dbReference type="Proteomes" id="UP001190700">
    <property type="component" value="Unassembled WGS sequence"/>
</dbReference>
<keyword evidence="1" id="KW-0472">Membrane</keyword>
<reference evidence="2 3" key="1">
    <citation type="journal article" date="2015" name="Genome Biol. Evol.">
        <title>Comparative Genomics of a Bacterivorous Green Alga Reveals Evolutionary Causalities and Consequences of Phago-Mixotrophic Mode of Nutrition.</title>
        <authorList>
            <person name="Burns J.A."/>
            <person name="Paasch A."/>
            <person name="Narechania A."/>
            <person name="Kim E."/>
        </authorList>
    </citation>
    <scope>NUCLEOTIDE SEQUENCE [LARGE SCALE GENOMIC DNA]</scope>
    <source>
        <strain evidence="2 3">PLY_AMNH</strain>
    </source>
</reference>
<dbReference type="EMBL" id="LGRX02035526">
    <property type="protein sequence ID" value="KAK3234264.1"/>
    <property type="molecule type" value="Genomic_DNA"/>
</dbReference>
<evidence type="ECO:0000313" key="2">
    <source>
        <dbReference type="EMBL" id="KAK3234264.1"/>
    </source>
</evidence>
<feature type="transmembrane region" description="Helical" evidence="1">
    <location>
        <begin position="126"/>
        <end position="146"/>
    </location>
</feature>
<protein>
    <submittedName>
        <fullName evidence="2">Uncharacterized protein</fullName>
    </submittedName>
</protein>
<organism evidence="2 3">
    <name type="scientific">Cymbomonas tetramitiformis</name>
    <dbReference type="NCBI Taxonomy" id="36881"/>
    <lineage>
        <taxon>Eukaryota</taxon>
        <taxon>Viridiplantae</taxon>
        <taxon>Chlorophyta</taxon>
        <taxon>Pyramimonadophyceae</taxon>
        <taxon>Pyramimonadales</taxon>
        <taxon>Pyramimonadaceae</taxon>
        <taxon>Cymbomonas</taxon>
    </lineage>
</organism>
<gene>
    <name evidence="2" type="ORF">CYMTET_55483</name>
</gene>
<feature type="transmembrane region" description="Helical" evidence="1">
    <location>
        <begin position="88"/>
        <end position="106"/>
    </location>
</feature>
<proteinExistence type="predicted"/>
<feature type="transmembrane region" description="Helical" evidence="1">
    <location>
        <begin position="220"/>
        <end position="239"/>
    </location>
</feature>
<keyword evidence="3" id="KW-1185">Reference proteome</keyword>
<evidence type="ECO:0000256" key="1">
    <source>
        <dbReference type="SAM" id="Phobius"/>
    </source>
</evidence>
<feature type="transmembrane region" description="Helical" evidence="1">
    <location>
        <begin position="153"/>
        <end position="172"/>
    </location>
</feature>
<evidence type="ECO:0000313" key="3">
    <source>
        <dbReference type="Proteomes" id="UP001190700"/>
    </source>
</evidence>